<dbReference type="InterPro" id="IPR009003">
    <property type="entry name" value="Peptidase_S1_PA"/>
</dbReference>
<organism evidence="1 2">
    <name type="scientific">Gigaspora margarita</name>
    <dbReference type="NCBI Taxonomy" id="4874"/>
    <lineage>
        <taxon>Eukaryota</taxon>
        <taxon>Fungi</taxon>
        <taxon>Fungi incertae sedis</taxon>
        <taxon>Mucoromycota</taxon>
        <taxon>Glomeromycotina</taxon>
        <taxon>Glomeromycetes</taxon>
        <taxon>Diversisporales</taxon>
        <taxon>Gigasporaceae</taxon>
        <taxon>Gigaspora</taxon>
    </lineage>
</organism>
<dbReference type="InterPro" id="IPR018114">
    <property type="entry name" value="TRYPSIN_HIS"/>
</dbReference>
<dbReference type="EMBL" id="CAJVQB010002565">
    <property type="protein sequence ID" value="CAG8579637.1"/>
    <property type="molecule type" value="Genomic_DNA"/>
</dbReference>
<dbReference type="PROSITE" id="PS00134">
    <property type="entry name" value="TRYPSIN_HIS"/>
    <property type="match status" value="1"/>
</dbReference>
<protein>
    <submittedName>
        <fullName evidence="1">25768_t:CDS:1</fullName>
    </submittedName>
</protein>
<dbReference type="Gene3D" id="2.40.10.10">
    <property type="entry name" value="Trypsin-like serine proteases"/>
    <property type="match status" value="2"/>
</dbReference>
<accession>A0ABN7UH15</accession>
<evidence type="ECO:0000313" key="1">
    <source>
        <dbReference type="EMBL" id="CAG8579637.1"/>
    </source>
</evidence>
<dbReference type="Proteomes" id="UP000789901">
    <property type="component" value="Unassembled WGS sequence"/>
</dbReference>
<gene>
    <name evidence="1" type="ORF">GMARGA_LOCUS5884</name>
</gene>
<dbReference type="SUPFAM" id="SSF50494">
    <property type="entry name" value="Trypsin-like serine proteases"/>
    <property type="match status" value="1"/>
</dbReference>
<reference evidence="1 2" key="1">
    <citation type="submission" date="2021-06" db="EMBL/GenBank/DDBJ databases">
        <authorList>
            <person name="Kallberg Y."/>
            <person name="Tangrot J."/>
            <person name="Rosling A."/>
        </authorList>
    </citation>
    <scope>NUCLEOTIDE SEQUENCE [LARGE SCALE GENOMIC DNA]</scope>
    <source>
        <strain evidence="1 2">120-4 pot B 10/14</strain>
    </source>
</reference>
<evidence type="ECO:0000313" key="2">
    <source>
        <dbReference type="Proteomes" id="UP000789901"/>
    </source>
</evidence>
<keyword evidence="2" id="KW-1185">Reference proteome</keyword>
<proteinExistence type="predicted"/>
<dbReference type="InterPro" id="IPR043504">
    <property type="entry name" value="Peptidase_S1_PA_chymotrypsin"/>
</dbReference>
<sequence length="456" mass="51895">MNEWGTQPGETSGTGAEVGPKFNNETYLHFNKFIANVTKLFSLCITKSSQNHPLAKLWDIYDEHVPEWLEFERYLIDLDDILRPILEEESFISSFGRTYINIFNGTITVNTVDFSKVDELLALPEINPYNNSLHFKKANNSLRQLENNFAEISFLSKKTHANMVYILTDMEYNNIVLYFFNSSVSNTDFLNAVEPFHPTIFYFDEETPQTIIRPRHDVDNSKREISTKLLDGEGLYNNANGYLCSAGFWAMSRDEPMPLYIITAGHCINQTSHRNDFYYVPWNWDWNTTKSNLTYIGPMIFHNRDQNPDFSVIQVDGEDVFPSFAIRNTDNDQYKEFIITNDAPVSNQGVHICKSGYTSHFSCGFVKGLNGIFIREETYTSGLIVTDLHAERGDSGGPVMSFISPHDLNSVILHGIHVGGGAGLAVANSIEIIFKELEEESSIRRLEDLVLYLGNS</sequence>
<dbReference type="CDD" id="cd21112">
    <property type="entry name" value="alphaLP-like"/>
    <property type="match status" value="1"/>
</dbReference>
<dbReference type="Pfam" id="PF13365">
    <property type="entry name" value="Trypsin_2"/>
    <property type="match status" value="1"/>
</dbReference>
<comment type="caution">
    <text evidence="1">The sequence shown here is derived from an EMBL/GenBank/DDBJ whole genome shotgun (WGS) entry which is preliminary data.</text>
</comment>
<name>A0ABN7UH15_GIGMA</name>